<accession>A0A6N7Z9J2</accession>
<reference evidence="3 4" key="1">
    <citation type="submission" date="2019-11" db="EMBL/GenBank/DDBJ databases">
        <title>Draft genome of Amycolatopsis RM579.</title>
        <authorList>
            <person name="Duangmal K."/>
            <person name="Mingma R."/>
        </authorList>
    </citation>
    <scope>NUCLEOTIDE SEQUENCE [LARGE SCALE GENOMIC DNA]</scope>
    <source>
        <strain evidence="3 4">RM579</strain>
    </source>
</reference>
<dbReference type="GO" id="GO:0009313">
    <property type="term" value="P:oligosaccharide catabolic process"/>
    <property type="evidence" value="ECO:0007669"/>
    <property type="project" value="TreeGrafter"/>
</dbReference>
<name>A0A6N7Z9J2_9PSEU</name>
<organism evidence="3 4">
    <name type="scientific">Amycolatopsis pithecellobii</name>
    <dbReference type="NCBI Taxonomy" id="664692"/>
    <lineage>
        <taxon>Bacteria</taxon>
        <taxon>Bacillati</taxon>
        <taxon>Actinomycetota</taxon>
        <taxon>Actinomycetes</taxon>
        <taxon>Pseudonocardiales</taxon>
        <taxon>Pseudonocardiaceae</taxon>
        <taxon>Amycolatopsis</taxon>
    </lineage>
</organism>
<evidence type="ECO:0000259" key="2">
    <source>
        <dbReference type="SMART" id="SM00642"/>
    </source>
</evidence>
<sequence>MAVSTLWWRSAAIYQIYIRSLTDASGDGIGDLAGIRSRLPYLRDLGVDAVWITPWYPSPMADGGYDVADYRDIDPLFGTLADAEALIRETHEHGLRLIVDIVPNHTSSRHPWFQEALAAGPGSAARERYIFRQGKESGAPPNDWKSVFGGPAWTRVPDGEWYLHLFDRSQPDLNWELPRVRAEFEDILRFWLDRGVDGFRIDVAHGLIKQVGLPDLGVDHEDLVSPPDRTNHPHWDRDGVHEIYRSWRRIIESYGEDRIFVAEAWVTGAERIARYVRPDELHSAFNFDFLRCDWDSAALRKVIDSSIGALHAVGAPATWVLSNHDVVRHVTRYGRPAPGEPADLEVGRRRARAALLLMHALPGGVYHYQGEELGLEEVEDLPEEVLQDPTWERSGHTERGRDGCRVPLPWQGNEPPFGFGPGGSWLPQPPHWHKLTAETQLRDEDSMLSLYRKALRLRRAHPALGEGELSWLDSPEDVLLFHREPGLVCAVNLSGEPFPLPPHERILLASETLPNGKLPTDAAVWLAVQGA</sequence>
<dbReference type="SUPFAM" id="SSF51445">
    <property type="entry name" value="(Trans)glycosidases"/>
    <property type="match status" value="1"/>
</dbReference>
<dbReference type="RefSeq" id="WP_312868868.1">
    <property type="nucleotide sequence ID" value="NZ_WMBA01000067.1"/>
</dbReference>
<dbReference type="PANTHER" id="PTHR10357">
    <property type="entry name" value="ALPHA-AMYLASE FAMILY MEMBER"/>
    <property type="match status" value="1"/>
</dbReference>
<dbReference type="AlphaFoldDB" id="A0A6N7Z9J2"/>
<comment type="similarity">
    <text evidence="1">Belongs to the glycosyl hydrolase 13 family.</text>
</comment>
<dbReference type="Pfam" id="PF00128">
    <property type="entry name" value="Alpha-amylase"/>
    <property type="match status" value="1"/>
</dbReference>
<evidence type="ECO:0000256" key="1">
    <source>
        <dbReference type="ARBA" id="ARBA00008061"/>
    </source>
</evidence>
<protein>
    <submittedName>
        <fullName evidence="3">DUF3459 domain-containing protein</fullName>
    </submittedName>
</protein>
<dbReference type="InterPro" id="IPR017853">
    <property type="entry name" value="GH"/>
</dbReference>
<dbReference type="Gene3D" id="3.20.20.80">
    <property type="entry name" value="Glycosidases"/>
    <property type="match status" value="1"/>
</dbReference>
<gene>
    <name evidence="3" type="ORF">GKO32_31160</name>
</gene>
<feature type="domain" description="Glycosyl hydrolase family 13 catalytic" evidence="2">
    <location>
        <begin position="15"/>
        <end position="405"/>
    </location>
</feature>
<keyword evidence="4" id="KW-1185">Reference proteome</keyword>
<dbReference type="PANTHER" id="PTHR10357:SF179">
    <property type="entry name" value="NEUTRAL AND BASIC AMINO ACID TRANSPORT PROTEIN RBAT"/>
    <property type="match status" value="1"/>
</dbReference>
<dbReference type="InterPro" id="IPR045857">
    <property type="entry name" value="O16G_dom_2"/>
</dbReference>
<dbReference type="Proteomes" id="UP000440096">
    <property type="component" value="Unassembled WGS sequence"/>
</dbReference>
<dbReference type="Gene3D" id="3.90.400.10">
    <property type="entry name" value="Oligo-1,6-glucosidase, Domain 2"/>
    <property type="match status" value="1"/>
</dbReference>
<dbReference type="SMART" id="SM00642">
    <property type="entry name" value="Aamy"/>
    <property type="match status" value="1"/>
</dbReference>
<proteinExistence type="inferred from homology"/>
<evidence type="ECO:0000313" key="3">
    <source>
        <dbReference type="EMBL" id="MTD58407.1"/>
    </source>
</evidence>
<dbReference type="InterPro" id="IPR006047">
    <property type="entry name" value="GH13_cat_dom"/>
</dbReference>
<evidence type="ECO:0000313" key="4">
    <source>
        <dbReference type="Proteomes" id="UP000440096"/>
    </source>
</evidence>
<dbReference type="CDD" id="cd11332">
    <property type="entry name" value="AmyAc_OligoGlu_TS"/>
    <property type="match status" value="1"/>
</dbReference>
<comment type="caution">
    <text evidence="3">The sequence shown here is derived from an EMBL/GenBank/DDBJ whole genome shotgun (WGS) entry which is preliminary data.</text>
</comment>
<dbReference type="GO" id="GO:0004556">
    <property type="term" value="F:alpha-amylase activity"/>
    <property type="evidence" value="ECO:0007669"/>
    <property type="project" value="TreeGrafter"/>
</dbReference>
<dbReference type="EMBL" id="WMBA01000067">
    <property type="protein sequence ID" value="MTD58407.1"/>
    <property type="molecule type" value="Genomic_DNA"/>
</dbReference>